<dbReference type="GO" id="GO:0097209">
    <property type="term" value="C:epidermal lamellar body"/>
    <property type="evidence" value="ECO:0007669"/>
    <property type="project" value="Ensembl"/>
</dbReference>
<dbReference type="PROSITE" id="PS50240">
    <property type="entry name" value="TRYPSIN_DOM"/>
    <property type="match status" value="1"/>
</dbReference>
<dbReference type="PRINTS" id="PR00722">
    <property type="entry name" value="CHYMOTRYPSIN"/>
</dbReference>
<evidence type="ECO:0000256" key="7">
    <source>
        <dbReference type="SAM" id="MobiDB-lite"/>
    </source>
</evidence>
<evidence type="ECO:0000313" key="10">
    <source>
        <dbReference type="Ensembl" id="ENSNGAP00000015470.1"/>
    </source>
</evidence>
<dbReference type="PANTHER" id="PTHR24271:SF59">
    <property type="entry name" value="KALLIKREIN-5"/>
    <property type="match status" value="1"/>
</dbReference>
<keyword evidence="8" id="KW-0732">Signal</keyword>
<dbReference type="Ensembl" id="ENSNGAT00000021075.1">
    <property type="protein sequence ID" value="ENSNGAP00000015470.1"/>
    <property type="gene ID" value="ENSNGAG00000016483.1"/>
</dbReference>
<comment type="similarity">
    <text evidence="1">Belongs to the peptidase S1 family. Snake venom subfamily.</text>
</comment>
<evidence type="ECO:0000256" key="4">
    <source>
        <dbReference type="ARBA" id="ARBA00022825"/>
    </source>
</evidence>
<organism evidence="10 11">
    <name type="scientific">Nannospalax galili</name>
    <name type="common">Northern Israeli blind subterranean mole rat</name>
    <name type="synonym">Spalax galili</name>
    <dbReference type="NCBI Taxonomy" id="1026970"/>
    <lineage>
        <taxon>Eukaryota</taxon>
        <taxon>Metazoa</taxon>
        <taxon>Chordata</taxon>
        <taxon>Craniata</taxon>
        <taxon>Vertebrata</taxon>
        <taxon>Euteleostomi</taxon>
        <taxon>Mammalia</taxon>
        <taxon>Eutheria</taxon>
        <taxon>Euarchontoglires</taxon>
        <taxon>Glires</taxon>
        <taxon>Rodentia</taxon>
        <taxon>Myomorpha</taxon>
        <taxon>Muroidea</taxon>
        <taxon>Spalacidae</taxon>
        <taxon>Spalacinae</taxon>
        <taxon>Nannospalax</taxon>
    </lineage>
</organism>
<dbReference type="CTD" id="25818"/>
<name>A0A8C6W8E1_NANGA</name>
<protein>
    <submittedName>
        <fullName evidence="10">Kallikrein related-peptidase 5</fullName>
    </submittedName>
</protein>
<dbReference type="PROSITE" id="PS00134">
    <property type="entry name" value="TRYPSIN_HIS"/>
    <property type="match status" value="1"/>
</dbReference>
<feature type="compositionally biased region" description="Basic and acidic residues" evidence="7">
    <location>
        <begin position="50"/>
        <end position="74"/>
    </location>
</feature>
<dbReference type="InterPro" id="IPR033116">
    <property type="entry name" value="TRYPSIN_SER"/>
</dbReference>
<dbReference type="InterPro" id="IPR018114">
    <property type="entry name" value="TRYPSIN_HIS"/>
</dbReference>
<dbReference type="CDD" id="cd00190">
    <property type="entry name" value="Tryp_SPc"/>
    <property type="match status" value="1"/>
</dbReference>
<dbReference type="SMART" id="SM00020">
    <property type="entry name" value="Tryp_SPc"/>
    <property type="match status" value="1"/>
</dbReference>
<dbReference type="OMA" id="HCRKPVY"/>
<evidence type="ECO:0000256" key="3">
    <source>
        <dbReference type="ARBA" id="ARBA00022801"/>
    </source>
</evidence>
<keyword evidence="11" id="KW-1185">Reference proteome</keyword>
<feature type="compositionally biased region" description="Polar residues" evidence="7">
    <location>
        <begin position="33"/>
        <end position="47"/>
    </location>
</feature>
<accession>A0A8C6W8E1</accession>
<dbReference type="GO" id="GO:0002803">
    <property type="term" value="P:positive regulation of antibacterial peptide production"/>
    <property type="evidence" value="ECO:0007669"/>
    <property type="project" value="Ensembl"/>
</dbReference>
<dbReference type="Proteomes" id="UP000694381">
    <property type="component" value="Unassembled WGS sequence"/>
</dbReference>
<dbReference type="GO" id="GO:0097186">
    <property type="term" value="P:amelogenesis"/>
    <property type="evidence" value="ECO:0007669"/>
    <property type="project" value="TreeGrafter"/>
</dbReference>
<sequence>MGWAGPLWRWMLATLLTALILGVSEPVLANDVSSCDNPSGMSPSGTNRDLGVDSRKNSQSDDSRSDDSRSDDSSSRIVNGSDCEKDAQPWQGALLLGPNKLYCGAVLVNPQWLLTAAHCRKPVFRVRLGHHSMSPVYESGQQMFQGIKSIPHPGYSHPGHSNDLMLIKLNRKIRDSHSVKPISVASHCPSQGTRCTVSGWGTTSSSHKNFPKVLQCLNITVLSEERCKDAYPGQIDKTMFCAGDKAGRDSCQGDSGGPVVCDGQLQGLVSWGDFPCAKPNRPGVYTNLCKFSEWINDTIRSN</sequence>
<dbReference type="GeneID" id="103743716"/>
<keyword evidence="3 6" id="KW-0378">Hydrolase</keyword>
<evidence type="ECO:0000256" key="2">
    <source>
        <dbReference type="ARBA" id="ARBA00022670"/>
    </source>
</evidence>
<dbReference type="Gene3D" id="2.40.10.10">
    <property type="entry name" value="Trypsin-like serine proteases"/>
    <property type="match status" value="2"/>
</dbReference>
<dbReference type="GO" id="GO:0022617">
    <property type="term" value="P:extracellular matrix disassembly"/>
    <property type="evidence" value="ECO:0007669"/>
    <property type="project" value="TreeGrafter"/>
</dbReference>
<dbReference type="AlphaFoldDB" id="A0A8C6W8E1"/>
<gene>
    <name evidence="10" type="primary">Klk5</name>
</gene>
<feature type="signal peptide" evidence="8">
    <location>
        <begin position="1"/>
        <end position="29"/>
    </location>
</feature>
<feature type="chain" id="PRO_5034435100" evidence="8">
    <location>
        <begin position="30"/>
        <end position="302"/>
    </location>
</feature>
<dbReference type="GO" id="GO:0004252">
    <property type="term" value="F:serine-type endopeptidase activity"/>
    <property type="evidence" value="ECO:0007669"/>
    <property type="project" value="Ensembl"/>
</dbReference>
<dbReference type="SUPFAM" id="SSF50494">
    <property type="entry name" value="Trypsin-like serine proteases"/>
    <property type="match status" value="1"/>
</dbReference>
<dbReference type="InterPro" id="IPR009003">
    <property type="entry name" value="Peptidase_S1_PA"/>
</dbReference>
<dbReference type="GO" id="GO:0006508">
    <property type="term" value="P:proteolysis"/>
    <property type="evidence" value="ECO:0007669"/>
    <property type="project" value="UniProtKB-KW"/>
</dbReference>
<evidence type="ECO:0000259" key="9">
    <source>
        <dbReference type="PROSITE" id="PS50240"/>
    </source>
</evidence>
<evidence type="ECO:0000256" key="1">
    <source>
        <dbReference type="ARBA" id="ARBA00009228"/>
    </source>
</evidence>
<dbReference type="FunFam" id="2.40.10.10:FF:000010">
    <property type="entry name" value="Kallikrein related peptidase 11"/>
    <property type="match status" value="1"/>
</dbReference>
<dbReference type="RefSeq" id="XP_008843397.1">
    <property type="nucleotide sequence ID" value="XM_008845175.1"/>
</dbReference>
<keyword evidence="2 6" id="KW-0645">Protease</keyword>
<dbReference type="PANTHER" id="PTHR24271">
    <property type="entry name" value="KALLIKREIN-RELATED"/>
    <property type="match status" value="1"/>
</dbReference>
<reference evidence="10" key="2">
    <citation type="submission" date="2025-09" db="UniProtKB">
        <authorList>
            <consortium name="Ensembl"/>
        </authorList>
    </citation>
    <scope>IDENTIFICATION</scope>
</reference>
<dbReference type="InterPro" id="IPR001314">
    <property type="entry name" value="Peptidase_S1A"/>
</dbReference>
<feature type="domain" description="Peptidase S1" evidence="9">
    <location>
        <begin position="77"/>
        <end position="300"/>
    </location>
</feature>
<evidence type="ECO:0000256" key="6">
    <source>
        <dbReference type="RuleBase" id="RU363034"/>
    </source>
</evidence>
<evidence type="ECO:0000256" key="8">
    <source>
        <dbReference type="SAM" id="SignalP"/>
    </source>
</evidence>
<dbReference type="PROSITE" id="PS00135">
    <property type="entry name" value="TRYPSIN_SER"/>
    <property type="match status" value="1"/>
</dbReference>
<reference evidence="10" key="1">
    <citation type="submission" date="2025-08" db="UniProtKB">
        <authorList>
            <consortium name="Ensembl"/>
        </authorList>
    </citation>
    <scope>IDENTIFICATION</scope>
</reference>
<dbReference type="GeneTree" id="ENSGT01020000230389"/>
<dbReference type="InterPro" id="IPR043504">
    <property type="entry name" value="Peptidase_S1_PA_chymotrypsin"/>
</dbReference>
<feature type="region of interest" description="Disordered" evidence="7">
    <location>
        <begin position="33"/>
        <end position="84"/>
    </location>
</feature>
<dbReference type="GO" id="GO:0005615">
    <property type="term" value="C:extracellular space"/>
    <property type="evidence" value="ECO:0007669"/>
    <property type="project" value="Ensembl"/>
</dbReference>
<keyword evidence="5" id="KW-1015">Disulfide bond</keyword>
<dbReference type="Pfam" id="PF00089">
    <property type="entry name" value="Trypsin"/>
    <property type="match status" value="1"/>
</dbReference>
<dbReference type="OrthoDB" id="10059102at2759"/>
<dbReference type="FunFam" id="2.40.10.10:FF:000021">
    <property type="entry name" value="Kallikrein 1"/>
    <property type="match status" value="1"/>
</dbReference>
<dbReference type="InterPro" id="IPR001254">
    <property type="entry name" value="Trypsin_dom"/>
</dbReference>
<keyword evidence="4 6" id="KW-0720">Serine protease</keyword>
<evidence type="ECO:0000313" key="11">
    <source>
        <dbReference type="Proteomes" id="UP000694381"/>
    </source>
</evidence>
<dbReference type="GO" id="GO:0045745">
    <property type="term" value="P:positive regulation of G protein-coupled receptor signaling pathway"/>
    <property type="evidence" value="ECO:0007669"/>
    <property type="project" value="Ensembl"/>
</dbReference>
<proteinExistence type="inferred from homology"/>
<evidence type="ECO:0000256" key="5">
    <source>
        <dbReference type="ARBA" id="ARBA00023157"/>
    </source>
</evidence>
<dbReference type="KEGG" id="ngi:103743716"/>